<evidence type="ECO:0000256" key="6">
    <source>
        <dbReference type="ARBA" id="ARBA00022777"/>
    </source>
</evidence>
<dbReference type="Pfam" id="PF07695">
    <property type="entry name" value="7TMR-DISM_7TM"/>
    <property type="match status" value="1"/>
</dbReference>
<dbReference type="InterPro" id="IPR003594">
    <property type="entry name" value="HATPase_dom"/>
</dbReference>
<dbReference type="GO" id="GO:0000160">
    <property type="term" value="P:phosphorelay signal transduction system"/>
    <property type="evidence" value="ECO:0007669"/>
    <property type="project" value="UniProtKB-KW"/>
</dbReference>
<evidence type="ECO:0000256" key="5">
    <source>
        <dbReference type="ARBA" id="ARBA00022741"/>
    </source>
</evidence>
<sequence>MNACKLLSIFFILIGASHCSRYREFSGEVQKGIFDAREWQINSHQILELNGEWEFYWKEWLSPHTESKAKTYLYLPAFWNETTKGEAYGYATYRTKLLLPPNFDSSTELALKLYEADTAYSVYLNGKFLTKIGEPSQDAKTSVPRWEIKTVGFYTNDTELEILIHASNYEHRIGGIWKAPILGKAEDILQISQIRLSYDLFLFGGLWITGCIHLLFYYLRKEEKTLFFFALICLLSAMRPLVSDERFLLTLFPDLSFQTIVRSEYLSYYLVCPLFYQYIYFLFPDIISRKTTHIVTGICLFFSGIVLLTPVSFFSKTLSYYDLIYFLMSMYHLSTFAYHTIFGKREGTRSMLFGMVWIFIFALNDILYFANIIHTSNTIAMGIFIFVFVQTFYLAEKYSKSHRYQIRTKEKLKLLLRESIKRKQKDKLAVVGHFTSEIVHDIRNRLLSLKFTNVNGQEYLKEEIDELKVVTENILDFAKRQFHLKKADTNLSDFLYGLKPEIERTFFPKEIETIYNLRFMGILQLDQTRMKSLILNLARNAKDAISQRGSFKIDTEEEGEFIYMIFSDDGDGMTEDTVNQIQSNQLTSTKTSGHGFGMSSVKRIAEAHKAQILIDSQFGKGTRISIIFPKKYHSKEANR</sequence>
<dbReference type="InterPro" id="IPR008979">
    <property type="entry name" value="Galactose-bd-like_sf"/>
</dbReference>
<dbReference type="AlphaFoldDB" id="A0A4R9LVJ0"/>
<organism evidence="11 12">
    <name type="scientific">Leptospira idonii</name>
    <dbReference type="NCBI Taxonomy" id="1193500"/>
    <lineage>
        <taxon>Bacteria</taxon>
        <taxon>Pseudomonadati</taxon>
        <taxon>Spirochaetota</taxon>
        <taxon>Spirochaetia</taxon>
        <taxon>Leptospirales</taxon>
        <taxon>Leptospiraceae</taxon>
        <taxon>Leptospira</taxon>
    </lineage>
</organism>
<keyword evidence="8" id="KW-0902">Two-component regulatory system</keyword>
<dbReference type="Gene3D" id="3.30.565.10">
    <property type="entry name" value="Histidine kinase-like ATPase, C-terminal domain"/>
    <property type="match status" value="1"/>
</dbReference>
<dbReference type="InterPro" id="IPR004358">
    <property type="entry name" value="Sig_transdc_His_kin-like_C"/>
</dbReference>
<keyword evidence="9" id="KW-0472">Membrane</keyword>
<proteinExistence type="predicted"/>
<dbReference type="InterPro" id="IPR036890">
    <property type="entry name" value="HATPase_C_sf"/>
</dbReference>
<evidence type="ECO:0000256" key="3">
    <source>
        <dbReference type="ARBA" id="ARBA00022553"/>
    </source>
</evidence>
<evidence type="ECO:0000256" key="9">
    <source>
        <dbReference type="SAM" id="Phobius"/>
    </source>
</evidence>
<keyword evidence="9" id="KW-1133">Transmembrane helix</keyword>
<dbReference type="InterPro" id="IPR005467">
    <property type="entry name" value="His_kinase_dom"/>
</dbReference>
<evidence type="ECO:0000256" key="8">
    <source>
        <dbReference type="ARBA" id="ARBA00023012"/>
    </source>
</evidence>
<dbReference type="SUPFAM" id="SSF55874">
    <property type="entry name" value="ATPase domain of HSP90 chaperone/DNA topoisomerase II/histidine kinase"/>
    <property type="match status" value="1"/>
</dbReference>
<dbReference type="PANTHER" id="PTHR43065:SF10">
    <property type="entry name" value="PEROXIDE STRESS-ACTIVATED HISTIDINE KINASE MAK3"/>
    <property type="match status" value="1"/>
</dbReference>
<feature type="transmembrane region" description="Helical" evidence="9">
    <location>
        <begin position="351"/>
        <end position="373"/>
    </location>
</feature>
<evidence type="ECO:0000256" key="1">
    <source>
        <dbReference type="ARBA" id="ARBA00000085"/>
    </source>
</evidence>
<feature type="domain" description="Histidine kinase" evidence="10">
    <location>
        <begin position="437"/>
        <end position="632"/>
    </location>
</feature>
<dbReference type="PROSITE" id="PS50109">
    <property type="entry name" value="HIS_KIN"/>
    <property type="match status" value="1"/>
</dbReference>
<keyword evidence="6" id="KW-0418">Kinase</keyword>
<dbReference type="Gene3D" id="2.60.120.260">
    <property type="entry name" value="Galactose-binding domain-like"/>
    <property type="match status" value="1"/>
</dbReference>
<dbReference type="SMART" id="SM00387">
    <property type="entry name" value="HATPase_c"/>
    <property type="match status" value="1"/>
</dbReference>
<dbReference type="GO" id="GO:0005524">
    <property type="term" value="F:ATP binding"/>
    <property type="evidence" value="ECO:0007669"/>
    <property type="project" value="UniProtKB-KW"/>
</dbReference>
<dbReference type="RefSeq" id="WP_135762167.1">
    <property type="nucleotide sequence ID" value="NZ_RQHW01000082.1"/>
</dbReference>
<reference evidence="11" key="1">
    <citation type="journal article" date="2019" name="PLoS Negl. Trop. Dis.">
        <title>Revisiting the worldwide diversity of Leptospira species in the environment.</title>
        <authorList>
            <person name="Vincent A.T."/>
            <person name="Schiettekatte O."/>
            <person name="Bourhy P."/>
            <person name="Veyrier F.J."/>
            <person name="Picardeau M."/>
        </authorList>
    </citation>
    <scope>NUCLEOTIDE SEQUENCE [LARGE SCALE GENOMIC DNA]</scope>
    <source>
        <strain evidence="11">201300427</strain>
    </source>
</reference>
<dbReference type="PRINTS" id="PR00344">
    <property type="entry name" value="BCTRLSENSOR"/>
</dbReference>
<keyword evidence="3" id="KW-0597">Phosphoprotein</keyword>
<keyword evidence="4" id="KW-0808">Transferase</keyword>
<evidence type="ECO:0000259" key="10">
    <source>
        <dbReference type="PROSITE" id="PS50109"/>
    </source>
</evidence>
<dbReference type="InterPro" id="IPR011623">
    <property type="entry name" value="7TMR_DISM_rcpt_extracell_dom1"/>
</dbReference>
<feature type="transmembrane region" description="Helical" evidence="9">
    <location>
        <begin position="320"/>
        <end position="339"/>
    </location>
</feature>
<comment type="caution">
    <text evidence="11">The sequence shown here is derived from an EMBL/GenBank/DDBJ whole genome shotgun (WGS) entry which is preliminary data.</text>
</comment>
<dbReference type="GO" id="GO:0004673">
    <property type="term" value="F:protein histidine kinase activity"/>
    <property type="evidence" value="ECO:0007669"/>
    <property type="project" value="UniProtKB-EC"/>
</dbReference>
<dbReference type="OrthoDB" id="344288at2"/>
<dbReference type="SUPFAM" id="SSF49785">
    <property type="entry name" value="Galactose-binding domain-like"/>
    <property type="match status" value="1"/>
</dbReference>
<accession>A0A4R9LVJ0</accession>
<evidence type="ECO:0000256" key="2">
    <source>
        <dbReference type="ARBA" id="ARBA00012438"/>
    </source>
</evidence>
<evidence type="ECO:0000256" key="7">
    <source>
        <dbReference type="ARBA" id="ARBA00022840"/>
    </source>
</evidence>
<dbReference type="Pfam" id="PF02518">
    <property type="entry name" value="HATPase_c"/>
    <property type="match status" value="1"/>
</dbReference>
<evidence type="ECO:0000256" key="4">
    <source>
        <dbReference type="ARBA" id="ARBA00022679"/>
    </source>
</evidence>
<keyword evidence="7" id="KW-0067">ATP-binding</keyword>
<evidence type="ECO:0000313" key="11">
    <source>
        <dbReference type="EMBL" id="TGN16922.1"/>
    </source>
</evidence>
<keyword evidence="12" id="KW-1185">Reference proteome</keyword>
<feature type="transmembrane region" description="Helical" evidence="9">
    <location>
        <begin position="226"/>
        <end position="242"/>
    </location>
</feature>
<protein>
    <recommendedName>
        <fullName evidence="2">histidine kinase</fullName>
        <ecNumber evidence="2">2.7.13.3</ecNumber>
    </recommendedName>
</protein>
<feature type="transmembrane region" description="Helical" evidence="9">
    <location>
        <begin position="379"/>
        <end position="395"/>
    </location>
</feature>
<comment type="catalytic activity">
    <reaction evidence="1">
        <text>ATP + protein L-histidine = ADP + protein N-phospho-L-histidine.</text>
        <dbReference type="EC" id="2.7.13.3"/>
    </reaction>
</comment>
<evidence type="ECO:0000313" key="12">
    <source>
        <dbReference type="Proteomes" id="UP000298058"/>
    </source>
</evidence>
<dbReference type="PANTHER" id="PTHR43065">
    <property type="entry name" value="SENSOR HISTIDINE KINASE"/>
    <property type="match status" value="1"/>
</dbReference>
<dbReference type="EMBL" id="RQHW01000082">
    <property type="protein sequence ID" value="TGN16922.1"/>
    <property type="molecule type" value="Genomic_DNA"/>
</dbReference>
<name>A0A4R9LVJ0_9LEPT</name>
<dbReference type="Proteomes" id="UP000298058">
    <property type="component" value="Unassembled WGS sequence"/>
</dbReference>
<keyword evidence="5" id="KW-0547">Nucleotide-binding</keyword>
<dbReference type="EC" id="2.7.13.3" evidence="2"/>
<feature type="transmembrane region" description="Helical" evidence="9">
    <location>
        <begin position="265"/>
        <end position="283"/>
    </location>
</feature>
<gene>
    <name evidence="11" type="ORF">EHS15_18930</name>
</gene>
<keyword evidence="9" id="KW-0812">Transmembrane</keyword>
<feature type="transmembrane region" description="Helical" evidence="9">
    <location>
        <begin position="200"/>
        <end position="219"/>
    </location>
</feature>
<feature type="transmembrane region" description="Helical" evidence="9">
    <location>
        <begin position="295"/>
        <end position="314"/>
    </location>
</feature>